<dbReference type="Proteomes" id="UP001169574">
    <property type="component" value="Unassembled WGS sequence"/>
</dbReference>
<protein>
    <submittedName>
        <fullName evidence="1">Uncharacterized protein</fullName>
    </submittedName>
</protein>
<dbReference type="EMBL" id="ABLGCN030000001">
    <property type="protein sequence ID" value="EMM7455854.1"/>
    <property type="molecule type" value="Genomic_DNA"/>
</dbReference>
<comment type="caution">
    <text evidence="1">The sequence shown here is derived from an EMBL/GenBank/DDBJ whole genome shotgun (WGS) entry which is preliminary data.</text>
</comment>
<proteinExistence type="predicted"/>
<dbReference type="AlphaFoldDB" id="A0AAN4EU69"/>
<evidence type="ECO:0000313" key="1">
    <source>
        <dbReference type="EMBL" id="EMM7455854.1"/>
    </source>
</evidence>
<sequence>MNAFPCYSNNSSMPVWLTIDEAVGVINRRTGVNIMVSEVWRYALYGHLKLSVYFQSPVKLQKICMNGSNQNEIYLETISNNISYRLCYLNDCCIRYEDFRRVKTDGVLISPTYHIIDTPLTGCEYTEVKKRLVNSLSLPQPVSGQHNYHYGIFVREKEDVFQVLSNVPGRSAFPTVVQD</sequence>
<dbReference type="RefSeq" id="WP_174328813.1">
    <property type="nucleotide sequence ID" value="NZ_CP135450.1"/>
</dbReference>
<organism evidence="1 2">
    <name type="scientific">Citrobacter freundii</name>
    <dbReference type="NCBI Taxonomy" id="546"/>
    <lineage>
        <taxon>Bacteria</taxon>
        <taxon>Pseudomonadati</taxon>
        <taxon>Pseudomonadota</taxon>
        <taxon>Gammaproteobacteria</taxon>
        <taxon>Enterobacterales</taxon>
        <taxon>Enterobacteriaceae</taxon>
        <taxon>Citrobacter</taxon>
        <taxon>Citrobacter freundii complex</taxon>
    </lineage>
</organism>
<reference evidence="1" key="1">
    <citation type="submission" date="2024-02" db="EMBL/GenBank/DDBJ databases">
        <authorList>
            <consortium name="Clinical and Environmental Microbiology Branch: Whole genome sequencing antimicrobial resistance pathogens in the healthcare setting"/>
        </authorList>
    </citation>
    <scope>NUCLEOTIDE SEQUENCE</scope>
    <source>
        <strain evidence="1">Whole organism</strain>
    </source>
</reference>
<accession>A0AAN4EU69</accession>
<evidence type="ECO:0000313" key="2">
    <source>
        <dbReference type="Proteomes" id="UP001169574"/>
    </source>
</evidence>
<gene>
    <name evidence="1" type="ORF">P7U51_000293</name>
</gene>
<name>A0AAN4EU69_CITFR</name>